<proteinExistence type="predicted"/>
<evidence type="ECO:0000313" key="2">
    <source>
        <dbReference type="Proteomes" id="UP000196331"/>
    </source>
</evidence>
<organism evidence="1 2">
    <name type="scientific">Halomonas citrativorans</name>
    <dbReference type="NCBI Taxonomy" id="2742612"/>
    <lineage>
        <taxon>Bacteria</taxon>
        <taxon>Pseudomonadati</taxon>
        <taxon>Pseudomonadota</taxon>
        <taxon>Gammaproteobacteria</taxon>
        <taxon>Oceanospirillales</taxon>
        <taxon>Halomonadaceae</taxon>
        <taxon>Halomonas</taxon>
    </lineage>
</organism>
<protein>
    <submittedName>
        <fullName evidence="1">Uncharacterized protein</fullName>
    </submittedName>
</protein>
<gene>
    <name evidence="1" type="ORF">CZ787_07590</name>
</gene>
<accession>A0A1R4HXC8</accession>
<sequence length="42" mass="4833">MMPGFILIKTFVMSGIHTVPEAAAAKHYLRSISEYSTFLYFY</sequence>
<reference evidence="1 2" key="1">
    <citation type="submission" date="2017-02" db="EMBL/GenBank/DDBJ databases">
        <authorList>
            <person name="Dridi B."/>
        </authorList>
    </citation>
    <scope>NUCLEOTIDE SEQUENCE [LARGE SCALE GENOMIC DNA]</scope>
    <source>
        <strain evidence="1 2">JB380</strain>
    </source>
</reference>
<comment type="caution">
    <text evidence="1">The sequence shown here is derived from an EMBL/GenBank/DDBJ whole genome shotgun (WGS) entry which is preliminary data.</text>
</comment>
<dbReference type="Proteomes" id="UP000196331">
    <property type="component" value="Unassembled WGS sequence"/>
</dbReference>
<evidence type="ECO:0000313" key="1">
    <source>
        <dbReference type="EMBL" id="SJN12227.1"/>
    </source>
</evidence>
<dbReference type="AlphaFoldDB" id="A0A1R4HXC8"/>
<name>A0A1R4HXC8_9GAMM</name>
<dbReference type="EMBL" id="FUKM01000032">
    <property type="protein sequence ID" value="SJN12227.1"/>
    <property type="molecule type" value="Genomic_DNA"/>
</dbReference>